<evidence type="ECO:0000313" key="1">
    <source>
        <dbReference type="EMBL" id="JAE23248.1"/>
    </source>
</evidence>
<name>A0A0A9GRD6_ARUDO</name>
<organism evidence="1">
    <name type="scientific">Arundo donax</name>
    <name type="common">Giant reed</name>
    <name type="synonym">Donax arundinaceus</name>
    <dbReference type="NCBI Taxonomy" id="35708"/>
    <lineage>
        <taxon>Eukaryota</taxon>
        <taxon>Viridiplantae</taxon>
        <taxon>Streptophyta</taxon>
        <taxon>Embryophyta</taxon>
        <taxon>Tracheophyta</taxon>
        <taxon>Spermatophyta</taxon>
        <taxon>Magnoliopsida</taxon>
        <taxon>Liliopsida</taxon>
        <taxon>Poales</taxon>
        <taxon>Poaceae</taxon>
        <taxon>PACMAD clade</taxon>
        <taxon>Arundinoideae</taxon>
        <taxon>Arundineae</taxon>
        <taxon>Arundo</taxon>
    </lineage>
</organism>
<accession>A0A0A9GRD6</accession>
<sequence>MAEDIAAEESRVEVATFFIARARRNIGGSPSRQPTRTSIINIKD</sequence>
<protein>
    <submittedName>
        <fullName evidence="1">Uncharacterized protein</fullName>
    </submittedName>
</protein>
<proteinExistence type="predicted"/>
<reference evidence="1" key="1">
    <citation type="submission" date="2014-09" db="EMBL/GenBank/DDBJ databases">
        <authorList>
            <person name="Magalhaes I.L.F."/>
            <person name="Oliveira U."/>
            <person name="Santos F.R."/>
            <person name="Vidigal T.H.D.A."/>
            <person name="Brescovit A.D."/>
            <person name="Santos A.J."/>
        </authorList>
    </citation>
    <scope>NUCLEOTIDE SEQUENCE</scope>
    <source>
        <tissue evidence="1">Shoot tissue taken approximately 20 cm above the soil surface</tissue>
    </source>
</reference>
<dbReference type="AlphaFoldDB" id="A0A0A9GRD6"/>
<dbReference type="EMBL" id="GBRH01174648">
    <property type="protein sequence ID" value="JAE23248.1"/>
    <property type="molecule type" value="Transcribed_RNA"/>
</dbReference>
<reference evidence="1" key="2">
    <citation type="journal article" date="2015" name="Data Brief">
        <title>Shoot transcriptome of the giant reed, Arundo donax.</title>
        <authorList>
            <person name="Barrero R.A."/>
            <person name="Guerrero F.D."/>
            <person name="Moolhuijzen P."/>
            <person name="Goolsby J.A."/>
            <person name="Tidwell J."/>
            <person name="Bellgard S.E."/>
            <person name="Bellgard M.I."/>
        </authorList>
    </citation>
    <scope>NUCLEOTIDE SEQUENCE</scope>
    <source>
        <tissue evidence="1">Shoot tissue taken approximately 20 cm above the soil surface</tissue>
    </source>
</reference>